<feature type="compositionally biased region" description="Basic and acidic residues" evidence="1">
    <location>
        <begin position="329"/>
        <end position="340"/>
    </location>
</feature>
<dbReference type="EMBL" id="MU006219">
    <property type="protein sequence ID" value="KAF2830906.1"/>
    <property type="molecule type" value="Genomic_DNA"/>
</dbReference>
<feature type="region of interest" description="Disordered" evidence="1">
    <location>
        <begin position="202"/>
        <end position="221"/>
    </location>
</feature>
<gene>
    <name evidence="2" type="ORF">CC86DRAFT_168803</name>
</gene>
<protein>
    <submittedName>
        <fullName evidence="2">Uncharacterized protein</fullName>
    </submittedName>
</protein>
<evidence type="ECO:0000256" key="1">
    <source>
        <dbReference type="SAM" id="MobiDB-lite"/>
    </source>
</evidence>
<accession>A0A6A7ACE8</accession>
<name>A0A6A7ACE8_9PLEO</name>
<evidence type="ECO:0000313" key="3">
    <source>
        <dbReference type="Proteomes" id="UP000799424"/>
    </source>
</evidence>
<feature type="compositionally biased region" description="Polar residues" evidence="1">
    <location>
        <begin position="202"/>
        <end position="219"/>
    </location>
</feature>
<sequence>MAIKAGDLAASAPGKVRTMISDGKRMRVMWEEGNGNGDPSASLVERTQSTMKGHPTWKVFCGEIPDPIVRGVSEPPRYVYLDDKACYTVWCSQLYTKQELRSFWPFDFDHVSKIRTGRKNRGRPAYLDDSHTAYATGTLRDKKKVYEFCGAPEFIGYTPEIHSSGVKAETKETEDEPTTGITIPKLITPLVPSLSFPLSPIGSPTANASSTHPSSTSQEYELGNGRIPWKHAESKGYIAGPADGSLLALGMAHKAMQGSPYFDVPAASYRSRPRPRGGDLAATLGILGIERKGKIGEEEKSGPTLPLRKKRKLIRPFASSSSDIEDSGTDERRGEVVHEKEEVELEGTVVESVERVLYR</sequence>
<proteinExistence type="predicted"/>
<organism evidence="2 3">
    <name type="scientific">Ophiobolus disseminans</name>
    <dbReference type="NCBI Taxonomy" id="1469910"/>
    <lineage>
        <taxon>Eukaryota</taxon>
        <taxon>Fungi</taxon>
        <taxon>Dikarya</taxon>
        <taxon>Ascomycota</taxon>
        <taxon>Pezizomycotina</taxon>
        <taxon>Dothideomycetes</taxon>
        <taxon>Pleosporomycetidae</taxon>
        <taxon>Pleosporales</taxon>
        <taxon>Pleosporineae</taxon>
        <taxon>Phaeosphaeriaceae</taxon>
        <taxon>Ophiobolus</taxon>
    </lineage>
</organism>
<evidence type="ECO:0000313" key="2">
    <source>
        <dbReference type="EMBL" id="KAF2830906.1"/>
    </source>
</evidence>
<dbReference type="OrthoDB" id="3650389at2759"/>
<reference evidence="2" key="1">
    <citation type="journal article" date="2020" name="Stud. Mycol.">
        <title>101 Dothideomycetes genomes: a test case for predicting lifestyles and emergence of pathogens.</title>
        <authorList>
            <person name="Haridas S."/>
            <person name="Albert R."/>
            <person name="Binder M."/>
            <person name="Bloem J."/>
            <person name="Labutti K."/>
            <person name="Salamov A."/>
            <person name="Andreopoulos B."/>
            <person name="Baker S."/>
            <person name="Barry K."/>
            <person name="Bills G."/>
            <person name="Bluhm B."/>
            <person name="Cannon C."/>
            <person name="Castanera R."/>
            <person name="Culley D."/>
            <person name="Daum C."/>
            <person name="Ezra D."/>
            <person name="Gonzalez J."/>
            <person name="Henrissat B."/>
            <person name="Kuo A."/>
            <person name="Liang C."/>
            <person name="Lipzen A."/>
            <person name="Lutzoni F."/>
            <person name="Magnuson J."/>
            <person name="Mondo S."/>
            <person name="Nolan M."/>
            <person name="Ohm R."/>
            <person name="Pangilinan J."/>
            <person name="Park H.-J."/>
            <person name="Ramirez L."/>
            <person name="Alfaro M."/>
            <person name="Sun H."/>
            <person name="Tritt A."/>
            <person name="Yoshinaga Y."/>
            <person name="Zwiers L.-H."/>
            <person name="Turgeon B."/>
            <person name="Goodwin S."/>
            <person name="Spatafora J."/>
            <person name="Crous P."/>
            <person name="Grigoriev I."/>
        </authorList>
    </citation>
    <scope>NUCLEOTIDE SEQUENCE</scope>
    <source>
        <strain evidence="2">CBS 113818</strain>
    </source>
</reference>
<dbReference type="Proteomes" id="UP000799424">
    <property type="component" value="Unassembled WGS sequence"/>
</dbReference>
<dbReference type="AlphaFoldDB" id="A0A6A7ACE8"/>
<feature type="region of interest" description="Disordered" evidence="1">
    <location>
        <begin position="295"/>
        <end position="340"/>
    </location>
</feature>
<keyword evidence="3" id="KW-1185">Reference proteome</keyword>